<gene>
    <name evidence="2" type="ORF">OUZ56_016359</name>
</gene>
<sequence>MNKWAVLRIVSIGIPFFSALDAAAPLVEWAEKMGSTPASVRMDFIHRPTVDPVTDLKGLIVAINSN</sequence>
<feature type="signal peptide" evidence="1">
    <location>
        <begin position="1"/>
        <end position="19"/>
    </location>
</feature>
<keyword evidence="1" id="KW-0732">Signal</keyword>
<evidence type="ECO:0000313" key="2">
    <source>
        <dbReference type="EMBL" id="KAK4027349.1"/>
    </source>
</evidence>
<feature type="chain" id="PRO_5046811288" evidence="1">
    <location>
        <begin position="20"/>
        <end position="66"/>
    </location>
</feature>
<dbReference type="EMBL" id="JAOYFB010000038">
    <property type="protein sequence ID" value="KAK4027349.1"/>
    <property type="molecule type" value="Genomic_DNA"/>
</dbReference>
<reference evidence="2 3" key="1">
    <citation type="journal article" date="2023" name="Nucleic Acids Res.">
        <title>The hologenome of Daphnia magna reveals possible DNA methylation and microbiome-mediated evolution of the host genome.</title>
        <authorList>
            <person name="Chaturvedi A."/>
            <person name="Li X."/>
            <person name="Dhandapani V."/>
            <person name="Marshall H."/>
            <person name="Kissane S."/>
            <person name="Cuenca-Cambronero M."/>
            <person name="Asole G."/>
            <person name="Calvet F."/>
            <person name="Ruiz-Romero M."/>
            <person name="Marangio P."/>
            <person name="Guigo R."/>
            <person name="Rago D."/>
            <person name="Mirbahai L."/>
            <person name="Eastwood N."/>
            <person name="Colbourne J.K."/>
            <person name="Zhou J."/>
            <person name="Mallon E."/>
            <person name="Orsini L."/>
        </authorList>
    </citation>
    <scope>NUCLEOTIDE SEQUENCE [LARGE SCALE GENOMIC DNA]</scope>
    <source>
        <strain evidence="2">LRV0_1</strain>
    </source>
</reference>
<organism evidence="2 3">
    <name type="scientific">Daphnia magna</name>
    <dbReference type="NCBI Taxonomy" id="35525"/>
    <lineage>
        <taxon>Eukaryota</taxon>
        <taxon>Metazoa</taxon>
        <taxon>Ecdysozoa</taxon>
        <taxon>Arthropoda</taxon>
        <taxon>Crustacea</taxon>
        <taxon>Branchiopoda</taxon>
        <taxon>Diplostraca</taxon>
        <taxon>Cladocera</taxon>
        <taxon>Anomopoda</taxon>
        <taxon>Daphniidae</taxon>
        <taxon>Daphnia</taxon>
    </lineage>
</organism>
<name>A0ABR0AQI8_9CRUS</name>
<comment type="caution">
    <text evidence="2">The sequence shown here is derived from an EMBL/GenBank/DDBJ whole genome shotgun (WGS) entry which is preliminary data.</text>
</comment>
<dbReference type="Proteomes" id="UP001234178">
    <property type="component" value="Unassembled WGS sequence"/>
</dbReference>
<keyword evidence="3" id="KW-1185">Reference proteome</keyword>
<accession>A0ABR0AQI8</accession>
<evidence type="ECO:0000256" key="1">
    <source>
        <dbReference type="SAM" id="SignalP"/>
    </source>
</evidence>
<protein>
    <submittedName>
        <fullName evidence="2">Uncharacterized protein</fullName>
    </submittedName>
</protein>
<evidence type="ECO:0000313" key="3">
    <source>
        <dbReference type="Proteomes" id="UP001234178"/>
    </source>
</evidence>
<proteinExistence type="predicted"/>